<dbReference type="InterPro" id="IPR042778">
    <property type="entry name" value="ZCWPW1/ZCWPW2"/>
</dbReference>
<evidence type="ECO:0000313" key="7">
    <source>
        <dbReference type="Proteomes" id="UP001195914"/>
    </source>
</evidence>
<feature type="domain" description="CW-type" evidence="5">
    <location>
        <begin position="175"/>
        <end position="228"/>
    </location>
</feature>
<dbReference type="PANTHER" id="PTHR15999:SF2">
    <property type="entry name" value="ZINC FINGER CW-TYPE PWWP DOMAIN PROTEIN 1"/>
    <property type="match status" value="1"/>
</dbReference>
<dbReference type="AlphaFoldDB" id="A0AAD9G7T3"/>
<reference evidence="6" key="1">
    <citation type="journal article" date="2014" name="Nucleic Acids Res.">
        <title>The evolutionary dynamics of variant antigen genes in Babesia reveal a history of genomic innovation underlying host-parasite interaction.</title>
        <authorList>
            <person name="Jackson A.P."/>
            <person name="Otto T.D."/>
            <person name="Darby A."/>
            <person name="Ramaprasad A."/>
            <person name="Xia D."/>
            <person name="Echaide I.E."/>
            <person name="Farber M."/>
            <person name="Gahlot S."/>
            <person name="Gamble J."/>
            <person name="Gupta D."/>
            <person name="Gupta Y."/>
            <person name="Jackson L."/>
            <person name="Malandrin L."/>
            <person name="Malas T.B."/>
            <person name="Moussa E."/>
            <person name="Nair M."/>
            <person name="Reid A.J."/>
            <person name="Sanders M."/>
            <person name="Sharma J."/>
            <person name="Tracey A."/>
            <person name="Quail M.A."/>
            <person name="Weir W."/>
            <person name="Wastling J.M."/>
            <person name="Hall N."/>
            <person name="Willadsen P."/>
            <person name="Lingelbach K."/>
            <person name="Shiels B."/>
            <person name="Tait A."/>
            <person name="Berriman M."/>
            <person name="Allred D.R."/>
            <person name="Pain A."/>
        </authorList>
    </citation>
    <scope>NUCLEOTIDE SEQUENCE</scope>
    <source>
        <strain evidence="6">1802A</strain>
    </source>
</reference>
<proteinExistence type="predicted"/>
<protein>
    <submittedName>
        <fullName evidence="6">CW-type zinc finger family protein</fullName>
    </submittedName>
</protein>
<evidence type="ECO:0000256" key="1">
    <source>
        <dbReference type="ARBA" id="ARBA00022723"/>
    </source>
</evidence>
<keyword evidence="1" id="KW-0479">Metal-binding</keyword>
<gene>
    <name evidence="6" type="ORF">X943_003625</name>
</gene>
<dbReference type="InterPro" id="IPR011124">
    <property type="entry name" value="Znf_CW"/>
</dbReference>
<reference evidence="6" key="2">
    <citation type="submission" date="2021-05" db="EMBL/GenBank/DDBJ databases">
        <authorList>
            <person name="Pain A."/>
        </authorList>
    </citation>
    <scope>NUCLEOTIDE SEQUENCE</scope>
    <source>
        <strain evidence="6">1802A</strain>
    </source>
</reference>
<sequence length="750" mass="83135">MRLDLEKLAQPIPSVDATDQHLNTGDLFSLAQKLDIPLNIDDVHTEESIASEHMGSMLSQACQPNTALAALLLKGRESGQTIRDTPESRSIGPLIPDTEALMSNSFLMEPIPEQLLTVNDDAAGKSVEQLTVETSSKEPRVSRSSTSPTKGRGGTRGSRHSRRSTKTAREVVKQETTVENWAQCESCKKWRRLPATVDTEKLPDLWVCSLNVWDSLHNSCDVPEETFADLKHAPEPEPVVTTKRTKNTKLALPIRPVVASTSGKSHVDHRQMDHEVIELLLSDQGDYPLRERLTLHSLDRASLLASELPHDVLMLGDIPNKRNIKANDDFINGAGHLIRPDEDLLKDDPSSRDDGTFSLGIAQKTQWNSQDHDASTIDTVDGVDSMMEPPSRSTLTALFPRLALQVPKLQTLKPSQTNLHTKRDTSSNVAKPRKGTQKEVLSAMNNDDLMGVVSYFVPKHANKEPTRPRKHCQLEEKMRACTIPMESFLQPLFMLALPLPYPNTNGAMKNAAYSNHKPPLKTEDLHTDKTGPESLSVTPSYSKREQRRKVARQPTKVTATQPANYTEKQLSKMREEYVRRSVGKSYFKNLKTAHPDIDYPAPDSKRISKGIANRYTRGNAAAHNHGLTDDLSLNSPIDTATGRALTERLHAMEIPEQITIGVEHTRAFHNAEPLFGVDMAHAMALLNQPIALDMPSTKENPASRQVGLCGLTTSISGALNVEIPELPGLEMEGVDINMEIYKNPRLLTEV</sequence>
<feature type="region of interest" description="Disordered" evidence="4">
    <location>
        <begin position="414"/>
        <end position="436"/>
    </location>
</feature>
<evidence type="ECO:0000313" key="6">
    <source>
        <dbReference type="EMBL" id="KAK1933431.1"/>
    </source>
</evidence>
<feature type="compositionally biased region" description="Basic residues" evidence="4">
    <location>
        <begin position="157"/>
        <end position="166"/>
    </location>
</feature>
<dbReference type="EMBL" id="JAHBMH010000073">
    <property type="protein sequence ID" value="KAK1933431.1"/>
    <property type="molecule type" value="Genomic_DNA"/>
</dbReference>
<evidence type="ECO:0000256" key="4">
    <source>
        <dbReference type="SAM" id="MobiDB-lite"/>
    </source>
</evidence>
<name>A0AAD9G7T3_BABDI</name>
<dbReference type="PANTHER" id="PTHR15999">
    <property type="entry name" value="ZINC FINGER CW-TYPE PWWP DOMAIN PROTEIN 1"/>
    <property type="match status" value="1"/>
</dbReference>
<feature type="region of interest" description="Disordered" evidence="4">
    <location>
        <begin position="128"/>
        <end position="171"/>
    </location>
</feature>
<dbReference type="Gene3D" id="3.30.40.100">
    <property type="match status" value="1"/>
</dbReference>
<evidence type="ECO:0000259" key="5">
    <source>
        <dbReference type="PROSITE" id="PS51050"/>
    </source>
</evidence>
<evidence type="ECO:0000256" key="3">
    <source>
        <dbReference type="ARBA" id="ARBA00022833"/>
    </source>
</evidence>
<keyword evidence="2" id="KW-0863">Zinc-finger</keyword>
<dbReference type="GO" id="GO:0008270">
    <property type="term" value="F:zinc ion binding"/>
    <property type="evidence" value="ECO:0007669"/>
    <property type="project" value="UniProtKB-KW"/>
</dbReference>
<comment type="caution">
    <text evidence="6">The sequence shown here is derived from an EMBL/GenBank/DDBJ whole genome shotgun (WGS) entry which is preliminary data.</text>
</comment>
<organism evidence="6 7">
    <name type="scientific">Babesia divergens</name>
    <dbReference type="NCBI Taxonomy" id="32595"/>
    <lineage>
        <taxon>Eukaryota</taxon>
        <taxon>Sar</taxon>
        <taxon>Alveolata</taxon>
        <taxon>Apicomplexa</taxon>
        <taxon>Aconoidasida</taxon>
        <taxon>Piroplasmida</taxon>
        <taxon>Babesiidae</taxon>
        <taxon>Babesia</taxon>
    </lineage>
</organism>
<evidence type="ECO:0000256" key="2">
    <source>
        <dbReference type="ARBA" id="ARBA00022771"/>
    </source>
</evidence>
<accession>A0AAD9G7T3</accession>
<dbReference type="Proteomes" id="UP001195914">
    <property type="component" value="Unassembled WGS sequence"/>
</dbReference>
<feature type="region of interest" description="Disordered" evidence="4">
    <location>
        <begin position="512"/>
        <end position="561"/>
    </location>
</feature>
<dbReference type="PROSITE" id="PS51050">
    <property type="entry name" value="ZF_CW"/>
    <property type="match status" value="1"/>
</dbReference>
<keyword evidence="3" id="KW-0862">Zinc</keyword>
<dbReference type="Pfam" id="PF07496">
    <property type="entry name" value="zf-CW"/>
    <property type="match status" value="1"/>
</dbReference>
<feature type="compositionally biased region" description="Basic and acidic residues" evidence="4">
    <location>
        <begin position="520"/>
        <end position="531"/>
    </location>
</feature>
<keyword evidence="7" id="KW-1185">Reference proteome</keyword>